<dbReference type="InterPro" id="IPR018958">
    <property type="entry name" value="Knr4/Smi1-like_dom"/>
</dbReference>
<name>A0ABW7GG48_9BURK</name>
<dbReference type="SMART" id="SM00860">
    <property type="entry name" value="SMI1_KNR4"/>
    <property type="match status" value="1"/>
</dbReference>
<evidence type="ECO:0000259" key="1">
    <source>
        <dbReference type="SMART" id="SM00860"/>
    </source>
</evidence>
<dbReference type="Pfam" id="PF09346">
    <property type="entry name" value="SMI1_KNR4"/>
    <property type="match status" value="1"/>
</dbReference>
<reference evidence="2 3" key="1">
    <citation type="submission" date="2024-08" db="EMBL/GenBank/DDBJ databases">
        <authorList>
            <person name="Lu H."/>
        </authorList>
    </citation>
    <scope>NUCLEOTIDE SEQUENCE [LARGE SCALE GENOMIC DNA]</scope>
    <source>
        <strain evidence="2 3">DXS20W</strain>
    </source>
</reference>
<organism evidence="2 3">
    <name type="scientific">Pelomonas lactea</name>
    <dbReference type="NCBI Taxonomy" id="3299030"/>
    <lineage>
        <taxon>Bacteria</taxon>
        <taxon>Pseudomonadati</taxon>
        <taxon>Pseudomonadota</taxon>
        <taxon>Betaproteobacteria</taxon>
        <taxon>Burkholderiales</taxon>
        <taxon>Sphaerotilaceae</taxon>
        <taxon>Roseateles</taxon>
    </lineage>
</organism>
<evidence type="ECO:0000313" key="2">
    <source>
        <dbReference type="EMBL" id="MFG6460926.1"/>
    </source>
</evidence>
<dbReference type="RefSeq" id="WP_394509777.1">
    <property type="nucleotide sequence ID" value="NZ_JBIGHX010000002.1"/>
</dbReference>
<sequence length="161" mass="17235">MAATIHEGKGPLAEADVQAAEQALGVKFPADYRGYLLSLNGGYPEPDGFDIQWAPGQVCGEDWRRTSMSWFHAITDDDVGDLLKINRVDFAGRLPPGTLAIASDAGGNQLLLALGGPHAGKVLLWIKDHEASDGQTPGYDNVGFVADSFEDFIQNRLTPPA</sequence>
<dbReference type="SUPFAM" id="SSF160631">
    <property type="entry name" value="SMI1/KNR4-like"/>
    <property type="match status" value="1"/>
</dbReference>
<comment type="caution">
    <text evidence="2">The sequence shown here is derived from an EMBL/GenBank/DDBJ whole genome shotgun (WGS) entry which is preliminary data.</text>
</comment>
<accession>A0ABW7GG48</accession>
<dbReference type="EMBL" id="JBIGHX010000002">
    <property type="protein sequence ID" value="MFG6460926.1"/>
    <property type="molecule type" value="Genomic_DNA"/>
</dbReference>
<dbReference type="Gene3D" id="3.40.1580.10">
    <property type="entry name" value="SMI1/KNR4-like"/>
    <property type="match status" value="1"/>
</dbReference>
<keyword evidence="3" id="KW-1185">Reference proteome</keyword>
<protein>
    <submittedName>
        <fullName evidence="2">SMI1/KNR4 family protein</fullName>
    </submittedName>
</protein>
<feature type="domain" description="Knr4/Smi1-like" evidence="1">
    <location>
        <begin position="11"/>
        <end position="155"/>
    </location>
</feature>
<evidence type="ECO:0000313" key="3">
    <source>
        <dbReference type="Proteomes" id="UP001606302"/>
    </source>
</evidence>
<dbReference type="InterPro" id="IPR037883">
    <property type="entry name" value="Knr4/Smi1-like_sf"/>
</dbReference>
<gene>
    <name evidence="2" type="ORF">ACG04Q_05030</name>
</gene>
<dbReference type="Proteomes" id="UP001606302">
    <property type="component" value="Unassembled WGS sequence"/>
</dbReference>
<proteinExistence type="predicted"/>